<dbReference type="InterPro" id="IPR011600">
    <property type="entry name" value="Pept_C14_caspase"/>
</dbReference>
<dbReference type="EMBL" id="KB445812">
    <property type="protein sequence ID" value="EMD32241.1"/>
    <property type="molecule type" value="Genomic_DNA"/>
</dbReference>
<feature type="compositionally biased region" description="Polar residues" evidence="2">
    <location>
        <begin position="313"/>
        <end position="327"/>
    </location>
</feature>
<dbReference type="GO" id="GO:0005737">
    <property type="term" value="C:cytoplasm"/>
    <property type="evidence" value="ECO:0007669"/>
    <property type="project" value="TreeGrafter"/>
</dbReference>
<dbReference type="OrthoDB" id="3223806at2759"/>
<evidence type="ECO:0000259" key="3">
    <source>
        <dbReference type="Pfam" id="PF00656"/>
    </source>
</evidence>
<comment type="similarity">
    <text evidence="1">Belongs to the peptidase C14B family.</text>
</comment>
<gene>
    <name evidence="4" type="ORF">CERSUDRAFT_88192</name>
</gene>
<evidence type="ECO:0000256" key="1">
    <source>
        <dbReference type="ARBA" id="ARBA00009005"/>
    </source>
</evidence>
<reference evidence="4 5" key="1">
    <citation type="journal article" date="2012" name="Proc. Natl. Acad. Sci. U.S.A.">
        <title>Comparative genomics of Ceriporiopsis subvermispora and Phanerochaete chrysosporium provide insight into selective ligninolysis.</title>
        <authorList>
            <person name="Fernandez-Fueyo E."/>
            <person name="Ruiz-Duenas F.J."/>
            <person name="Ferreira P."/>
            <person name="Floudas D."/>
            <person name="Hibbett D.S."/>
            <person name="Canessa P."/>
            <person name="Larrondo L.F."/>
            <person name="James T.Y."/>
            <person name="Seelenfreund D."/>
            <person name="Lobos S."/>
            <person name="Polanco R."/>
            <person name="Tello M."/>
            <person name="Honda Y."/>
            <person name="Watanabe T."/>
            <person name="Watanabe T."/>
            <person name="Ryu J.S."/>
            <person name="Kubicek C.P."/>
            <person name="Schmoll M."/>
            <person name="Gaskell J."/>
            <person name="Hammel K.E."/>
            <person name="St John F.J."/>
            <person name="Vanden Wymelenberg A."/>
            <person name="Sabat G."/>
            <person name="Splinter BonDurant S."/>
            <person name="Syed K."/>
            <person name="Yadav J.S."/>
            <person name="Doddapaneni H."/>
            <person name="Subramanian V."/>
            <person name="Lavin J.L."/>
            <person name="Oguiza J.A."/>
            <person name="Perez G."/>
            <person name="Pisabarro A.G."/>
            <person name="Ramirez L."/>
            <person name="Santoyo F."/>
            <person name="Master E."/>
            <person name="Coutinho P.M."/>
            <person name="Henrissat B."/>
            <person name="Lombard V."/>
            <person name="Magnuson J.K."/>
            <person name="Kuees U."/>
            <person name="Hori C."/>
            <person name="Igarashi K."/>
            <person name="Samejima M."/>
            <person name="Held B.W."/>
            <person name="Barry K.W."/>
            <person name="LaButti K.M."/>
            <person name="Lapidus A."/>
            <person name="Lindquist E.A."/>
            <person name="Lucas S.M."/>
            <person name="Riley R."/>
            <person name="Salamov A.A."/>
            <person name="Hoffmeister D."/>
            <person name="Schwenk D."/>
            <person name="Hadar Y."/>
            <person name="Yarden O."/>
            <person name="de Vries R.P."/>
            <person name="Wiebenga A."/>
            <person name="Stenlid J."/>
            <person name="Eastwood D."/>
            <person name="Grigoriev I.V."/>
            <person name="Berka R.M."/>
            <person name="Blanchette R.A."/>
            <person name="Kersten P."/>
            <person name="Martinez A.T."/>
            <person name="Vicuna R."/>
            <person name="Cullen D."/>
        </authorList>
    </citation>
    <scope>NUCLEOTIDE SEQUENCE [LARGE SCALE GENOMIC DNA]</scope>
    <source>
        <strain evidence="4 5">B</strain>
    </source>
</reference>
<feature type="region of interest" description="Disordered" evidence="2">
    <location>
        <begin position="240"/>
        <end position="330"/>
    </location>
</feature>
<feature type="compositionally biased region" description="Basic and acidic residues" evidence="2">
    <location>
        <begin position="253"/>
        <end position="263"/>
    </location>
</feature>
<evidence type="ECO:0000256" key="2">
    <source>
        <dbReference type="SAM" id="MobiDB-lite"/>
    </source>
</evidence>
<accession>M2R048</accession>
<dbReference type="AlphaFoldDB" id="M2R048"/>
<name>M2R048_CERS8</name>
<evidence type="ECO:0000313" key="5">
    <source>
        <dbReference type="Proteomes" id="UP000016930"/>
    </source>
</evidence>
<dbReference type="Pfam" id="PF00656">
    <property type="entry name" value="Peptidase_C14"/>
    <property type="match status" value="1"/>
</dbReference>
<dbReference type="PANTHER" id="PTHR48104">
    <property type="entry name" value="METACASPASE-4"/>
    <property type="match status" value="1"/>
</dbReference>
<dbReference type="HOGENOM" id="CLU_029389_6_2_1"/>
<evidence type="ECO:0000313" key="4">
    <source>
        <dbReference type="EMBL" id="EMD32241.1"/>
    </source>
</evidence>
<proteinExistence type="inferred from homology"/>
<dbReference type="PANTHER" id="PTHR48104:SF30">
    <property type="entry name" value="METACASPASE-1"/>
    <property type="match status" value="1"/>
</dbReference>
<organism evidence="4 5">
    <name type="scientific">Ceriporiopsis subvermispora (strain B)</name>
    <name type="common">White-rot fungus</name>
    <name type="synonym">Gelatoporia subvermispora</name>
    <dbReference type="NCBI Taxonomy" id="914234"/>
    <lineage>
        <taxon>Eukaryota</taxon>
        <taxon>Fungi</taxon>
        <taxon>Dikarya</taxon>
        <taxon>Basidiomycota</taxon>
        <taxon>Agaricomycotina</taxon>
        <taxon>Agaricomycetes</taxon>
        <taxon>Polyporales</taxon>
        <taxon>Gelatoporiaceae</taxon>
        <taxon>Gelatoporia</taxon>
    </lineage>
</organism>
<dbReference type="Proteomes" id="UP000016930">
    <property type="component" value="Unassembled WGS sequence"/>
</dbReference>
<dbReference type="GO" id="GO:0006508">
    <property type="term" value="P:proteolysis"/>
    <property type="evidence" value="ECO:0007669"/>
    <property type="project" value="InterPro"/>
</dbReference>
<sequence>MAPIHSAQRRASSVPIRSTRKKALVVGIRYLKQSQPESREWEPLAGPHKDANSFSRLLVEKYNFKEDDIVLMLDDGRQGLLEPTRVNLIRQLRMLVESPQVGDEFVFYFAGHSDQIPNRTNSEDDGKDEALMPVDHRGTDDERYLIRDNFLRKMLVSSLPRGTRLAAIFDSCHSGTMLDLSHYNCHKIESRKHTFEKDWEKKFPRRRDADDKHMKPIQSDNPHEAFKSRRFTIRRAMEAERKEDGDIQVTEQACEHSTPDVRRMNSLMGMPGPAPPPSPHTSVGEPAPGSRKSSTTGLRRRSRSLSPHRMSQDAPSQSNAIQRPQQSGRDRMNPVVYFESEEDKQCVSPTTTVRECSEKCKFNEANEDEETADIISLAACRDRQLTYEDCRGNQSFTDVSETWRHSAVMKFV</sequence>
<feature type="region of interest" description="Disordered" evidence="2">
    <location>
        <begin position="206"/>
        <end position="227"/>
    </location>
</feature>
<dbReference type="GO" id="GO:0004197">
    <property type="term" value="F:cysteine-type endopeptidase activity"/>
    <property type="evidence" value="ECO:0007669"/>
    <property type="project" value="InterPro"/>
</dbReference>
<feature type="domain" description="Peptidase C14 caspase" evidence="3">
    <location>
        <begin position="20"/>
        <end position="388"/>
    </location>
</feature>
<keyword evidence="5" id="KW-1185">Reference proteome</keyword>
<protein>
    <recommendedName>
        <fullName evidence="3">Peptidase C14 caspase domain-containing protein</fullName>
    </recommendedName>
</protein>
<dbReference type="Gene3D" id="3.40.50.12660">
    <property type="match status" value="1"/>
</dbReference>
<dbReference type="InterPro" id="IPR050452">
    <property type="entry name" value="Metacaspase"/>
</dbReference>